<organism evidence="2 3">
    <name type="scientific">Paraburkholderia humisilvae</name>
    <dbReference type="NCBI Taxonomy" id="627669"/>
    <lineage>
        <taxon>Bacteria</taxon>
        <taxon>Pseudomonadati</taxon>
        <taxon>Pseudomonadota</taxon>
        <taxon>Betaproteobacteria</taxon>
        <taxon>Burkholderiales</taxon>
        <taxon>Burkholderiaceae</taxon>
        <taxon>Paraburkholderia</taxon>
    </lineage>
</organism>
<gene>
    <name evidence="2" type="ORF">LMG29542_03263</name>
</gene>
<reference evidence="2 3" key="1">
    <citation type="submission" date="2020-04" db="EMBL/GenBank/DDBJ databases">
        <authorList>
            <person name="De Canck E."/>
        </authorList>
    </citation>
    <scope>NUCLEOTIDE SEQUENCE [LARGE SCALE GENOMIC DNA]</scope>
    <source>
        <strain evidence="2 3">LMG 29542</strain>
    </source>
</reference>
<accession>A0A6J5DZ17</accession>
<feature type="compositionally biased region" description="Basic residues" evidence="1">
    <location>
        <begin position="194"/>
        <end position="207"/>
    </location>
</feature>
<protein>
    <submittedName>
        <fullName evidence="2">Uncharacterized protein</fullName>
    </submittedName>
</protein>
<sequence length="242" mass="27961">MRHDMPGRHLLQIELQTARQHRDRNLLRIGGRQNEFDMRRRLFERFEHCVERVVRQHVHFVDHIDLEARIDRRIHRALEQRGHFVDPAIARRIHFDIVDEAPFVDLPARAAHAARRGGDARLTVERLREDARQRGLADAACSGEQIGVMQAAAVERMRERAHDVLLSDERREIFRPPLACENLIGHREIVSATHRRTGRSAGRHKGAAKNSCRGDKRGSCHPIDIGTTRQPPALYCIWLIGR</sequence>
<dbReference type="AlphaFoldDB" id="A0A6J5DZ17"/>
<keyword evidence="3" id="KW-1185">Reference proteome</keyword>
<evidence type="ECO:0000313" key="2">
    <source>
        <dbReference type="EMBL" id="CAB3758216.1"/>
    </source>
</evidence>
<dbReference type="Proteomes" id="UP000494363">
    <property type="component" value="Unassembled WGS sequence"/>
</dbReference>
<proteinExistence type="predicted"/>
<dbReference type="EMBL" id="CADIKH010000014">
    <property type="protein sequence ID" value="CAB3758216.1"/>
    <property type="molecule type" value="Genomic_DNA"/>
</dbReference>
<evidence type="ECO:0000256" key="1">
    <source>
        <dbReference type="SAM" id="MobiDB-lite"/>
    </source>
</evidence>
<name>A0A6J5DZ17_9BURK</name>
<feature type="region of interest" description="Disordered" evidence="1">
    <location>
        <begin position="194"/>
        <end position="224"/>
    </location>
</feature>
<evidence type="ECO:0000313" key="3">
    <source>
        <dbReference type="Proteomes" id="UP000494363"/>
    </source>
</evidence>